<dbReference type="Proteomes" id="UP000078454">
    <property type="component" value="Unassembled WGS sequence"/>
</dbReference>
<sequence length="146" mass="17055">MIYDKITNLDRYAFANPRLMEAVQDIQSNLREMTFATTSFTKNQITFTTSPKEEKRFEAHKKYIDIHLVLEGREYVEVSNTDCLTNLTEYDSQSDIHFGDVASEHKFTGYLENGYFLICFPEDTHLVGAHEHREVEVTKIVYKIAF</sequence>
<dbReference type="EMBL" id="LYPB01000069">
    <property type="protein sequence ID" value="OAS17904.1"/>
    <property type="molecule type" value="Genomic_DNA"/>
</dbReference>
<evidence type="ECO:0008006" key="3">
    <source>
        <dbReference type="Google" id="ProtNLM"/>
    </source>
</evidence>
<evidence type="ECO:0000313" key="2">
    <source>
        <dbReference type="Proteomes" id="UP000078454"/>
    </source>
</evidence>
<name>A0A198A8V8_9BACL</name>
<dbReference type="InterPro" id="IPR004375">
    <property type="entry name" value="NanQ/TabA/YiaL"/>
</dbReference>
<dbReference type="OrthoDB" id="9792756at2"/>
<dbReference type="RefSeq" id="WP_068664941.1">
    <property type="nucleotide sequence ID" value="NZ_LYPB01000069.1"/>
</dbReference>
<dbReference type="GO" id="GO:0005829">
    <property type="term" value="C:cytosol"/>
    <property type="evidence" value="ECO:0007669"/>
    <property type="project" value="TreeGrafter"/>
</dbReference>
<reference evidence="1 2" key="1">
    <citation type="submission" date="2016-05" db="EMBL/GenBank/DDBJ databases">
        <title>Paenibacillus sp. 1ZS3-15 nov., isolated from the rhizosphere soil.</title>
        <authorList>
            <person name="Zhang X.X."/>
            <person name="Zhang J."/>
        </authorList>
    </citation>
    <scope>NUCLEOTIDE SEQUENCE [LARGE SCALE GENOMIC DNA]</scope>
    <source>
        <strain evidence="1 2">1ZS3-15</strain>
    </source>
</reference>
<dbReference type="PANTHER" id="PTHR34986">
    <property type="entry name" value="EVOLVED BETA-GALACTOSIDASE SUBUNIT BETA"/>
    <property type="match status" value="1"/>
</dbReference>
<dbReference type="Gene3D" id="2.60.120.370">
    <property type="entry name" value="YhcH/YjgK/YiaL"/>
    <property type="match status" value="1"/>
</dbReference>
<organism evidence="1 2">
    <name type="scientific">Paenibacillus oryzisoli</name>
    <dbReference type="NCBI Taxonomy" id="1850517"/>
    <lineage>
        <taxon>Bacteria</taxon>
        <taxon>Bacillati</taxon>
        <taxon>Bacillota</taxon>
        <taxon>Bacilli</taxon>
        <taxon>Bacillales</taxon>
        <taxon>Paenibacillaceae</taxon>
        <taxon>Paenibacillus</taxon>
    </lineage>
</organism>
<keyword evidence="2" id="KW-1185">Reference proteome</keyword>
<dbReference type="NCBIfam" id="TIGR00022">
    <property type="entry name" value="YhcH/YjgK/YiaL family protein"/>
    <property type="match status" value="1"/>
</dbReference>
<dbReference type="STRING" id="1850517.A8708_28220"/>
<evidence type="ECO:0000313" key="1">
    <source>
        <dbReference type="EMBL" id="OAS17904.1"/>
    </source>
</evidence>
<gene>
    <name evidence="1" type="ORF">A8708_28220</name>
</gene>
<proteinExistence type="predicted"/>
<dbReference type="SUPFAM" id="SSF51197">
    <property type="entry name" value="Clavaminate synthase-like"/>
    <property type="match status" value="1"/>
</dbReference>
<dbReference type="PANTHER" id="PTHR34986:SF1">
    <property type="entry name" value="PROTEIN YIAL"/>
    <property type="match status" value="1"/>
</dbReference>
<dbReference type="InterPro" id="IPR037012">
    <property type="entry name" value="NanQ/TabA/YiaL_sf"/>
</dbReference>
<accession>A0A198A8V8</accession>
<comment type="caution">
    <text evidence="1">The sequence shown here is derived from an EMBL/GenBank/DDBJ whole genome shotgun (WGS) entry which is preliminary data.</text>
</comment>
<dbReference type="Pfam" id="PF04074">
    <property type="entry name" value="DUF386"/>
    <property type="match status" value="1"/>
</dbReference>
<protein>
    <recommendedName>
        <fullName evidence="3">YhcH/YjgK/YiaL family protein</fullName>
    </recommendedName>
</protein>
<dbReference type="AlphaFoldDB" id="A0A198A8V8"/>